<dbReference type="GO" id="GO:0005549">
    <property type="term" value="F:odorant binding"/>
    <property type="evidence" value="ECO:0007669"/>
    <property type="project" value="InterPro"/>
</dbReference>
<evidence type="ECO:0000256" key="8">
    <source>
        <dbReference type="ARBA" id="ARBA00023224"/>
    </source>
</evidence>
<accession>A0AAN7SEY8</accession>
<gene>
    <name evidence="9" type="ORF">RN001_011343</name>
</gene>
<proteinExistence type="predicted"/>
<evidence type="ECO:0000256" key="2">
    <source>
        <dbReference type="ARBA" id="ARBA00022606"/>
    </source>
</evidence>
<protein>
    <submittedName>
        <fullName evidence="9">Uncharacterized protein</fullName>
    </submittedName>
</protein>
<organism evidence="9 10">
    <name type="scientific">Aquatica leii</name>
    <dbReference type="NCBI Taxonomy" id="1421715"/>
    <lineage>
        <taxon>Eukaryota</taxon>
        <taxon>Metazoa</taxon>
        <taxon>Ecdysozoa</taxon>
        <taxon>Arthropoda</taxon>
        <taxon>Hexapoda</taxon>
        <taxon>Insecta</taxon>
        <taxon>Pterygota</taxon>
        <taxon>Neoptera</taxon>
        <taxon>Endopterygota</taxon>
        <taxon>Coleoptera</taxon>
        <taxon>Polyphaga</taxon>
        <taxon>Elateriformia</taxon>
        <taxon>Elateroidea</taxon>
        <taxon>Lampyridae</taxon>
        <taxon>Luciolinae</taxon>
        <taxon>Aquatica</taxon>
    </lineage>
</organism>
<dbReference type="GO" id="GO:0004984">
    <property type="term" value="F:olfactory receptor activity"/>
    <property type="evidence" value="ECO:0007669"/>
    <property type="project" value="InterPro"/>
</dbReference>
<dbReference type="PANTHER" id="PTHR21137">
    <property type="entry name" value="ODORANT RECEPTOR"/>
    <property type="match status" value="1"/>
</dbReference>
<reference evidence="10" key="1">
    <citation type="submission" date="2023-01" db="EMBL/GenBank/DDBJ databases">
        <title>Key to firefly adult light organ development and bioluminescence: homeobox transcription factors regulate luciferase expression and transportation to peroxisome.</title>
        <authorList>
            <person name="Fu X."/>
        </authorList>
    </citation>
    <scope>NUCLEOTIDE SEQUENCE [LARGE SCALE GENOMIC DNA]</scope>
</reference>
<dbReference type="GO" id="GO:0007165">
    <property type="term" value="P:signal transduction"/>
    <property type="evidence" value="ECO:0007669"/>
    <property type="project" value="UniProtKB-KW"/>
</dbReference>
<dbReference type="AlphaFoldDB" id="A0AAN7SEY8"/>
<dbReference type="EMBL" id="JARPUR010000004">
    <property type="protein sequence ID" value="KAK4878837.1"/>
    <property type="molecule type" value="Genomic_DNA"/>
</dbReference>
<dbReference type="Pfam" id="PF02949">
    <property type="entry name" value="7tm_6"/>
    <property type="match status" value="1"/>
</dbReference>
<dbReference type="InterPro" id="IPR004117">
    <property type="entry name" value="7tm6_olfct_rcpt"/>
</dbReference>
<keyword evidence="4" id="KW-0552">Olfaction</keyword>
<evidence type="ECO:0000256" key="1">
    <source>
        <dbReference type="ARBA" id="ARBA00004141"/>
    </source>
</evidence>
<evidence type="ECO:0000256" key="7">
    <source>
        <dbReference type="ARBA" id="ARBA00023170"/>
    </source>
</evidence>
<comment type="subcellular location">
    <subcellularLocation>
        <location evidence="1">Membrane</location>
        <topology evidence="1">Multi-pass membrane protein</topology>
    </subcellularLocation>
</comment>
<name>A0AAN7SEY8_9COLE</name>
<evidence type="ECO:0000313" key="10">
    <source>
        <dbReference type="Proteomes" id="UP001353858"/>
    </source>
</evidence>
<evidence type="ECO:0000256" key="5">
    <source>
        <dbReference type="ARBA" id="ARBA00022989"/>
    </source>
</evidence>
<keyword evidence="5" id="KW-1133">Transmembrane helix</keyword>
<keyword evidence="10" id="KW-1185">Reference proteome</keyword>
<comment type="caution">
    <text evidence="9">The sequence shown here is derived from an EMBL/GenBank/DDBJ whole genome shotgun (WGS) entry which is preliminary data.</text>
</comment>
<dbReference type="GO" id="GO:0005886">
    <property type="term" value="C:plasma membrane"/>
    <property type="evidence" value="ECO:0007669"/>
    <property type="project" value="TreeGrafter"/>
</dbReference>
<keyword evidence="2" id="KW-0716">Sensory transduction</keyword>
<keyword evidence="8" id="KW-0807">Transducer</keyword>
<keyword evidence="7" id="KW-0675">Receptor</keyword>
<evidence type="ECO:0000256" key="3">
    <source>
        <dbReference type="ARBA" id="ARBA00022692"/>
    </source>
</evidence>
<keyword evidence="6" id="KW-0472">Membrane</keyword>
<evidence type="ECO:0000256" key="4">
    <source>
        <dbReference type="ARBA" id="ARBA00022725"/>
    </source>
</evidence>
<dbReference type="PANTHER" id="PTHR21137:SF44">
    <property type="entry name" value="ODORANT RECEPTOR 13A-RELATED"/>
    <property type="match status" value="1"/>
</dbReference>
<evidence type="ECO:0000313" key="9">
    <source>
        <dbReference type="EMBL" id="KAK4878837.1"/>
    </source>
</evidence>
<sequence>MKTCYRLKQPLENPTERTTQETPTAAAVPIPFIETLEDLPISAINSVPGSEIPEDAVPSEEIRVDTLPSTKTLQIHPIPVTDNFPIQENLSVPTSDENPASPVSIHLPSNDIRTVRILAEAMTSSIQIFLICNSGEEMAHESAQLAKTAYEVNFVGTDVRIQKCFVIILRKAQTPCQIRAGKLIDVSLITFAGV</sequence>
<dbReference type="Proteomes" id="UP001353858">
    <property type="component" value="Unassembled WGS sequence"/>
</dbReference>
<keyword evidence="3" id="KW-0812">Transmembrane</keyword>
<evidence type="ECO:0000256" key="6">
    <source>
        <dbReference type="ARBA" id="ARBA00023136"/>
    </source>
</evidence>